<keyword evidence="8" id="KW-1185">Reference proteome</keyword>
<evidence type="ECO:0000259" key="6">
    <source>
        <dbReference type="PROSITE" id="PS50011"/>
    </source>
</evidence>
<evidence type="ECO:0000256" key="1">
    <source>
        <dbReference type="ARBA" id="ARBA00022679"/>
    </source>
</evidence>
<comment type="caution">
    <text evidence="7">The sequence shown here is derived from an EMBL/GenBank/DDBJ whole genome shotgun (WGS) entry which is preliminary data.</text>
</comment>
<evidence type="ECO:0000256" key="4">
    <source>
        <dbReference type="ARBA" id="ARBA00022840"/>
    </source>
</evidence>
<dbReference type="InterPro" id="IPR000719">
    <property type="entry name" value="Prot_kinase_dom"/>
</dbReference>
<feature type="domain" description="Protein kinase" evidence="6">
    <location>
        <begin position="21"/>
        <end position="244"/>
    </location>
</feature>
<organism evidence="7 8">
    <name type="scientific">Folsomia candida</name>
    <name type="common">Springtail</name>
    <dbReference type="NCBI Taxonomy" id="158441"/>
    <lineage>
        <taxon>Eukaryota</taxon>
        <taxon>Metazoa</taxon>
        <taxon>Ecdysozoa</taxon>
        <taxon>Arthropoda</taxon>
        <taxon>Hexapoda</taxon>
        <taxon>Collembola</taxon>
        <taxon>Entomobryomorpha</taxon>
        <taxon>Isotomoidea</taxon>
        <taxon>Isotomidae</taxon>
        <taxon>Proisotominae</taxon>
        <taxon>Folsomia</taxon>
    </lineage>
</organism>
<dbReference type="GO" id="GO:0004672">
    <property type="term" value="F:protein kinase activity"/>
    <property type="evidence" value="ECO:0007669"/>
    <property type="project" value="InterPro"/>
</dbReference>
<dbReference type="CDD" id="cd00180">
    <property type="entry name" value="PKc"/>
    <property type="match status" value="1"/>
</dbReference>
<dbReference type="GO" id="GO:0005524">
    <property type="term" value="F:ATP binding"/>
    <property type="evidence" value="ECO:0007669"/>
    <property type="project" value="UniProtKB-KW"/>
</dbReference>
<proteinExistence type="predicted"/>
<dbReference type="PANTHER" id="PTHR11042">
    <property type="entry name" value="EUKARYOTIC TRANSLATION INITIATION FACTOR 2-ALPHA KINASE EIF2-ALPHA KINASE -RELATED"/>
    <property type="match status" value="1"/>
</dbReference>
<dbReference type="AlphaFoldDB" id="A0A226D1H4"/>
<evidence type="ECO:0000313" key="8">
    <source>
        <dbReference type="Proteomes" id="UP000198287"/>
    </source>
</evidence>
<keyword evidence="4" id="KW-0067">ATP-binding</keyword>
<dbReference type="STRING" id="158441.A0A226D1H4"/>
<dbReference type="InterPro" id="IPR011009">
    <property type="entry name" value="Kinase-like_dom_sf"/>
</dbReference>
<evidence type="ECO:0000256" key="3">
    <source>
        <dbReference type="ARBA" id="ARBA00022777"/>
    </source>
</evidence>
<evidence type="ECO:0000256" key="5">
    <source>
        <dbReference type="SAM" id="MobiDB-lite"/>
    </source>
</evidence>
<dbReference type="Gene3D" id="3.30.200.20">
    <property type="entry name" value="Phosphorylase Kinase, domain 1"/>
    <property type="match status" value="1"/>
</dbReference>
<evidence type="ECO:0000256" key="2">
    <source>
        <dbReference type="ARBA" id="ARBA00022741"/>
    </source>
</evidence>
<dbReference type="EMBL" id="LNIX01000041">
    <property type="protein sequence ID" value="OXA39023.1"/>
    <property type="molecule type" value="Genomic_DNA"/>
</dbReference>
<reference evidence="7 8" key="1">
    <citation type="submission" date="2015-12" db="EMBL/GenBank/DDBJ databases">
        <title>The genome of Folsomia candida.</title>
        <authorList>
            <person name="Faddeeva A."/>
            <person name="Derks M.F."/>
            <person name="Anvar Y."/>
            <person name="Smit S."/>
            <person name="Van Straalen N."/>
            <person name="Roelofs D."/>
        </authorList>
    </citation>
    <scope>NUCLEOTIDE SEQUENCE [LARGE SCALE GENOMIC DNA]</scope>
    <source>
        <strain evidence="7 8">VU population</strain>
        <tissue evidence="7">Whole body</tissue>
    </source>
</reference>
<dbReference type="PROSITE" id="PS50011">
    <property type="entry name" value="PROTEIN_KINASE_DOM"/>
    <property type="match status" value="1"/>
</dbReference>
<feature type="compositionally biased region" description="Polar residues" evidence="5">
    <location>
        <begin position="121"/>
        <end position="137"/>
    </location>
</feature>
<dbReference type="GO" id="GO:0005737">
    <property type="term" value="C:cytoplasm"/>
    <property type="evidence" value="ECO:0007669"/>
    <property type="project" value="TreeGrafter"/>
</dbReference>
<dbReference type="OrthoDB" id="1405469at2759"/>
<protein>
    <submittedName>
        <fullName evidence="7">Putative serine/threonine-protein kinase GCN2</fullName>
    </submittedName>
</protein>
<evidence type="ECO:0000313" key="7">
    <source>
        <dbReference type="EMBL" id="OXA39023.1"/>
    </source>
</evidence>
<feature type="region of interest" description="Disordered" evidence="5">
    <location>
        <begin position="117"/>
        <end position="139"/>
    </location>
</feature>
<dbReference type="Proteomes" id="UP000198287">
    <property type="component" value="Unassembled WGS sequence"/>
</dbReference>
<dbReference type="Pfam" id="PF00069">
    <property type="entry name" value="Pkinase"/>
    <property type="match status" value="1"/>
</dbReference>
<dbReference type="SMART" id="SM00220">
    <property type="entry name" value="S_TKc"/>
    <property type="match status" value="1"/>
</dbReference>
<keyword evidence="2" id="KW-0547">Nucleotide-binding</keyword>
<sequence length="244" mass="28469">MAASNTPERTNKFLWKLRKNLECIAFIGEGSYGQVYEVMDKNVTKAIKNVNEPQLCHKFAVKQISLDKLKRNLRQPMKDCMEPLMEEVSALIRLTHENVNRYFDSWVDSLHDEFKNRESSDGSTLYTSSTNESSTPGQHKVEDTTFKFFCLKLELCSTNLKEIIAKKWPTQECRYENRDMIEKQIFSQILDALCFIHGKNITHRDLKPENIFANFSSDRKVCIFKPETLAWRLSLMISNKIIVK</sequence>
<keyword evidence="3 7" id="KW-0418">Kinase</keyword>
<accession>A0A226D1H4</accession>
<name>A0A226D1H4_FOLCA</name>
<dbReference type="SUPFAM" id="SSF56112">
    <property type="entry name" value="Protein kinase-like (PK-like)"/>
    <property type="match status" value="1"/>
</dbReference>
<dbReference type="GO" id="GO:0005634">
    <property type="term" value="C:nucleus"/>
    <property type="evidence" value="ECO:0007669"/>
    <property type="project" value="TreeGrafter"/>
</dbReference>
<keyword evidence="1" id="KW-0808">Transferase</keyword>
<dbReference type="Gene3D" id="1.10.510.10">
    <property type="entry name" value="Transferase(Phosphotransferase) domain 1"/>
    <property type="match status" value="1"/>
</dbReference>
<gene>
    <name evidence="7" type="ORF">Fcan01_26110</name>
</gene>
<dbReference type="InterPro" id="IPR050339">
    <property type="entry name" value="CC_SR_Kinase"/>
</dbReference>